<dbReference type="InterPro" id="IPR020845">
    <property type="entry name" value="AMP-binding_CS"/>
</dbReference>
<evidence type="ECO:0000259" key="3">
    <source>
        <dbReference type="Pfam" id="PF00501"/>
    </source>
</evidence>
<dbReference type="InterPro" id="IPR045851">
    <property type="entry name" value="AMP-bd_C_sf"/>
</dbReference>
<name>A0A838XNM5_9HYPH</name>
<dbReference type="InterPro" id="IPR000873">
    <property type="entry name" value="AMP-dep_synth/lig_dom"/>
</dbReference>
<evidence type="ECO:0000256" key="2">
    <source>
        <dbReference type="ARBA" id="ARBA00022598"/>
    </source>
</evidence>
<dbReference type="InterPro" id="IPR025110">
    <property type="entry name" value="AMP-bd_C"/>
</dbReference>
<accession>A0A838XNM5</accession>
<protein>
    <submittedName>
        <fullName evidence="5">AMP-binding protein</fullName>
    </submittedName>
</protein>
<reference evidence="5 6" key="1">
    <citation type="submission" date="2020-07" db="EMBL/GenBank/DDBJ databases">
        <authorList>
            <person name="Li M."/>
        </authorList>
    </citation>
    <scope>NUCLEOTIDE SEQUENCE [LARGE SCALE GENOMIC DNA]</scope>
    <source>
        <strain evidence="5 6">DSM 23284</strain>
    </source>
</reference>
<evidence type="ECO:0000313" key="6">
    <source>
        <dbReference type="Proteomes" id="UP000559404"/>
    </source>
</evidence>
<dbReference type="Pfam" id="PF00501">
    <property type="entry name" value="AMP-binding"/>
    <property type="match status" value="1"/>
</dbReference>
<keyword evidence="6" id="KW-1185">Reference proteome</keyword>
<dbReference type="SUPFAM" id="SSF56801">
    <property type="entry name" value="Acetyl-CoA synthetase-like"/>
    <property type="match status" value="1"/>
</dbReference>
<comment type="caution">
    <text evidence="5">The sequence shown here is derived from an EMBL/GenBank/DDBJ whole genome shotgun (WGS) entry which is preliminary data.</text>
</comment>
<feature type="domain" description="AMP-binding enzyme C-terminal" evidence="4">
    <location>
        <begin position="414"/>
        <end position="489"/>
    </location>
</feature>
<dbReference type="Gene3D" id="3.30.300.30">
    <property type="match status" value="1"/>
</dbReference>
<dbReference type="Pfam" id="PF13193">
    <property type="entry name" value="AMP-binding_C"/>
    <property type="match status" value="1"/>
</dbReference>
<dbReference type="RefSeq" id="WP_181761066.1">
    <property type="nucleotide sequence ID" value="NZ_BMCR01000011.1"/>
</dbReference>
<proteinExistence type="inferred from homology"/>
<dbReference type="PROSITE" id="PS00455">
    <property type="entry name" value="AMP_BINDING"/>
    <property type="match status" value="1"/>
</dbReference>
<dbReference type="EMBL" id="JACEON010000014">
    <property type="protein sequence ID" value="MBA4612869.1"/>
    <property type="molecule type" value="Genomic_DNA"/>
</dbReference>
<gene>
    <name evidence="5" type="ORF">H1W37_14485</name>
</gene>
<keyword evidence="2" id="KW-0436">Ligase</keyword>
<organism evidence="5 6">
    <name type="scientific">Stappia taiwanensis</name>
    <dbReference type="NCBI Taxonomy" id="992267"/>
    <lineage>
        <taxon>Bacteria</taxon>
        <taxon>Pseudomonadati</taxon>
        <taxon>Pseudomonadota</taxon>
        <taxon>Alphaproteobacteria</taxon>
        <taxon>Hyphomicrobiales</taxon>
        <taxon>Stappiaceae</taxon>
        <taxon>Stappia</taxon>
    </lineage>
</organism>
<evidence type="ECO:0000259" key="4">
    <source>
        <dbReference type="Pfam" id="PF13193"/>
    </source>
</evidence>
<dbReference type="Gene3D" id="3.40.50.12780">
    <property type="entry name" value="N-terminal domain of ligase-like"/>
    <property type="match status" value="1"/>
</dbReference>
<evidence type="ECO:0000313" key="5">
    <source>
        <dbReference type="EMBL" id="MBA4612869.1"/>
    </source>
</evidence>
<dbReference type="GO" id="GO:0006631">
    <property type="term" value="P:fatty acid metabolic process"/>
    <property type="evidence" value="ECO:0007669"/>
    <property type="project" value="TreeGrafter"/>
</dbReference>
<comment type="similarity">
    <text evidence="1">Belongs to the ATP-dependent AMP-binding enzyme family.</text>
</comment>
<dbReference type="PANTHER" id="PTHR43201:SF5">
    <property type="entry name" value="MEDIUM-CHAIN ACYL-COA LIGASE ACSF2, MITOCHONDRIAL"/>
    <property type="match status" value="1"/>
</dbReference>
<reference evidence="5 6" key="2">
    <citation type="submission" date="2020-08" db="EMBL/GenBank/DDBJ databases">
        <title>Stappia taiwanensis sp. nov., isolated from a coastal thermal spring.</title>
        <authorList>
            <person name="Kampfer P."/>
        </authorList>
    </citation>
    <scope>NUCLEOTIDE SEQUENCE [LARGE SCALE GENOMIC DNA]</scope>
    <source>
        <strain evidence="5 6">DSM 23284</strain>
    </source>
</reference>
<dbReference type="InterPro" id="IPR042099">
    <property type="entry name" value="ANL_N_sf"/>
</dbReference>
<sequence length="512" mass="54480">MSIDSWIEAHARFTPDKAAIRFASGDLTYAQLADAIGGAAHWLARTQGIGRGDRVAFLGTNAPDMLVLLFAAARLGAILVPLNWRLAPPELAHAVRDSGAALLVHQPAFAATVAEMAGLGAAPRVHVSDARSGGLATLLAGGAGLSAEEGEGGAEDPLLIVYTSGTTGRPKGAVLSQRAISANALNALHMHDMTSRDLVLTVLPMFHVGGLNIQTTPALYAGATVLLHERFHPESCLEAIAGERPDLTVLVPATLSALIAHPRWSDADLSSLRAIATGSSDVPRHLMQAFCERGVPVIQIYGSTETGPVAIYQRVQDAAEEFGAIGRPGLHTEARITRDGEPAGVGEIGEIELRGTNITEGYWNRPEARTESFRTGGWFRTGDLGSIDARGVFWFRDRLKNVIISGGENIYPAELERVLGELAQVAEAAVVGVKDPQWGECPVAVVVARAPQERDARAVLEGFNGRLARYKHPKSVVFVEELPRNALGKVRLDRVRNMAEDALASGTETKKA</sequence>
<dbReference type="Proteomes" id="UP000559404">
    <property type="component" value="Unassembled WGS sequence"/>
</dbReference>
<dbReference type="PANTHER" id="PTHR43201">
    <property type="entry name" value="ACYL-COA SYNTHETASE"/>
    <property type="match status" value="1"/>
</dbReference>
<dbReference type="GO" id="GO:0031956">
    <property type="term" value="F:medium-chain fatty acid-CoA ligase activity"/>
    <property type="evidence" value="ECO:0007669"/>
    <property type="project" value="TreeGrafter"/>
</dbReference>
<dbReference type="AlphaFoldDB" id="A0A838XNM5"/>
<evidence type="ECO:0000256" key="1">
    <source>
        <dbReference type="ARBA" id="ARBA00006432"/>
    </source>
</evidence>
<feature type="domain" description="AMP-dependent synthetase/ligase" evidence="3">
    <location>
        <begin position="8"/>
        <end position="363"/>
    </location>
</feature>